<dbReference type="InterPro" id="IPR025634">
    <property type="entry name" value="DUF4292"/>
</dbReference>
<comment type="caution">
    <text evidence="1">The sequence shown here is derived from an EMBL/GenBank/DDBJ whole genome shotgun (WGS) entry which is preliminary data.</text>
</comment>
<proteinExistence type="predicted"/>
<protein>
    <recommendedName>
        <fullName evidence="3">DUF4292 domain-containing protein</fullName>
    </recommendedName>
</protein>
<sequence>MNAIRNNHFKWIVVAGLVLISCSKKSLDSGFGKIERKRTSELVQHLEELSKAEWDFLSTKIAIRFSSREQKQSFKTTLKMKKDSAINATITFAAIPIINSVLTYDSLKVVNKKDKCFILADLDILKDKFEIPFDFPQVEELLLGLPLAWETDEKYHQLDDLKHYVISSHKKRFINRRESRPENNILIRYFLHPQTLDLEQIALDSPQDTLSIRIQFYDRYTDMGIPLPQRTELEIFTPRDTIAVEMKFQKPETEKEKVIFLTIPDSYEECN</sequence>
<name>A0ABN1MLQ4_9FLAO</name>
<accession>A0ABN1MLQ4</accession>
<gene>
    <name evidence="1" type="ORF">GCM10009118_06140</name>
</gene>
<reference evidence="1 2" key="1">
    <citation type="journal article" date="2019" name="Int. J. Syst. Evol. Microbiol.">
        <title>The Global Catalogue of Microorganisms (GCM) 10K type strain sequencing project: providing services to taxonomists for standard genome sequencing and annotation.</title>
        <authorList>
            <consortium name="The Broad Institute Genomics Platform"/>
            <consortium name="The Broad Institute Genome Sequencing Center for Infectious Disease"/>
            <person name="Wu L."/>
            <person name="Ma J."/>
        </authorList>
    </citation>
    <scope>NUCLEOTIDE SEQUENCE [LARGE SCALE GENOMIC DNA]</scope>
    <source>
        <strain evidence="1 2">JCM 16083</strain>
    </source>
</reference>
<dbReference type="Pfam" id="PF14125">
    <property type="entry name" value="DUF4292"/>
    <property type="match status" value="1"/>
</dbReference>
<dbReference type="RefSeq" id="WP_343785026.1">
    <property type="nucleotide sequence ID" value="NZ_BAAAFH010000003.1"/>
</dbReference>
<evidence type="ECO:0000313" key="2">
    <source>
        <dbReference type="Proteomes" id="UP001501126"/>
    </source>
</evidence>
<keyword evidence="2" id="KW-1185">Reference proteome</keyword>
<dbReference type="Proteomes" id="UP001501126">
    <property type="component" value="Unassembled WGS sequence"/>
</dbReference>
<dbReference type="EMBL" id="BAAAFH010000003">
    <property type="protein sequence ID" value="GAA0874206.1"/>
    <property type="molecule type" value="Genomic_DNA"/>
</dbReference>
<organism evidence="1 2">
    <name type="scientific">Wandonia haliotis</name>
    <dbReference type="NCBI Taxonomy" id="574963"/>
    <lineage>
        <taxon>Bacteria</taxon>
        <taxon>Pseudomonadati</taxon>
        <taxon>Bacteroidota</taxon>
        <taxon>Flavobacteriia</taxon>
        <taxon>Flavobacteriales</taxon>
        <taxon>Crocinitomicaceae</taxon>
        <taxon>Wandonia</taxon>
    </lineage>
</organism>
<evidence type="ECO:0000313" key="1">
    <source>
        <dbReference type="EMBL" id="GAA0874206.1"/>
    </source>
</evidence>
<evidence type="ECO:0008006" key="3">
    <source>
        <dbReference type="Google" id="ProtNLM"/>
    </source>
</evidence>
<dbReference type="PROSITE" id="PS51257">
    <property type="entry name" value="PROKAR_LIPOPROTEIN"/>
    <property type="match status" value="1"/>
</dbReference>